<feature type="binding site" evidence="9">
    <location>
        <position position="222"/>
    </location>
    <ligand>
        <name>substrate</name>
    </ligand>
</feature>
<dbReference type="GO" id="GO:0044205">
    <property type="term" value="P:'de novo' UMP biosynthetic process"/>
    <property type="evidence" value="ECO:0007669"/>
    <property type="project" value="UniProtKB-UniRule"/>
</dbReference>
<evidence type="ECO:0000256" key="6">
    <source>
        <dbReference type="ARBA" id="ARBA00022801"/>
    </source>
</evidence>
<name>A0A1G7ZVN8_9HYPH</name>
<evidence type="ECO:0000256" key="1">
    <source>
        <dbReference type="ARBA" id="ARBA00002368"/>
    </source>
</evidence>
<evidence type="ECO:0000313" key="13">
    <source>
        <dbReference type="Proteomes" id="UP000199495"/>
    </source>
</evidence>
<keyword evidence="5 9" id="KW-0479">Metal-binding</keyword>
<comment type="similarity">
    <text evidence="3 9 10">Belongs to the metallo-dependent hydrolases superfamily. DHOase family. Class II DHOase subfamily.</text>
</comment>
<dbReference type="Gene3D" id="3.20.20.140">
    <property type="entry name" value="Metal-dependent hydrolases"/>
    <property type="match status" value="1"/>
</dbReference>
<evidence type="ECO:0000259" key="11">
    <source>
        <dbReference type="Pfam" id="PF01979"/>
    </source>
</evidence>
<keyword evidence="13" id="KW-1185">Reference proteome</keyword>
<feature type="domain" description="Amidohydrolase-related" evidence="11">
    <location>
        <begin position="14"/>
        <end position="313"/>
    </location>
</feature>
<dbReference type="Pfam" id="PF01979">
    <property type="entry name" value="Amidohydro_1"/>
    <property type="match status" value="1"/>
</dbReference>
<comment type="subunit">
    <text evidence="9">Homodimer.</text>
</comment>
<dbReference type="HAMAP" id="MF_00219">
    <property type="entry name" value="PyrC_classII"/>
    <property type="match status" value="1"/>
</dbReference>
<proteinExistence type="inferred from homology"/>
<dbReference type="SUPFAM" id="SSF51556">
    <property type="entry name" value="Metallo-dependent hydrolases"/>
    <property type="match status" value="1"/>
</dbReference>
<protein>
    <recommendedName>
        <fullName evidence="4 9">Dihydroorotase</fullName>
        <shortName evidence="9">DHOase</shortName>
        <ecNumber evidence="4 9">3.5.2.3</ecNumber>
    </recommendedName>
</protein>
<gene>
    <name evidence="9" type="primary">pyrC</name>
    <name evidence="12" type="ORF">SAMN04487974_12323</name>
</gene>
<feature type="binding site" description="via carbamate group" evidence="9">
    <location>
        <position position="102"/>
    </location>
    <ligand>
        <name>Zn(2+)</name>
        <dbReference type="ChEBI" id="CHEBI:29105"/>
        <label>1</label>
    </ligand>
</feature>
<comment type="catalytic activity">
    <reaction evidence="9 10">
        <text>(S)-dihydroorotate + H2O = N-carbamoyl-L-aspartate + H(+)</text>
        <dbReference type="Rhea" id="RHEA:24296"/>
        <dbReference type="ChEBI" id="CHEBI:15377"/>
        <dbReference type="ChEBI" id="CHEBI:15378"/>
        <dbReference type="ChEBI" id="CHEBI:30864"/>
        <dbReference type="ChEBI" id="CHEBI:32814"/>
        <dbReference type="EC" id="3.5.2.3"/>
    </reaction>
</comment>
<feature type="binding site" evidence="9">
    <location>
        <position position="250"/>
    </location>
    <ligand>
        <name>Zn(2+)</name>
        <dbReference type="ChEBI" id="CHEBI:29105"/>
        <label>1</label>
    </ligand>
</feature>
<sequence length="349" mass="38483">MTPVNEMTLLRPDDWHVHLRDGAMLQMALPWTASTFGRAIIMPNLDPPITTAAQAAAYRDRIRRVLPDGSRFVPLMTCFLTDETDPVEVARGFAEGVITAVKMYPARSTTNSAAGVTNVRRVYPVLERMQAIGMPLLVHGEVADGEVDVFDREKAFIDRVLVRLRSDFPALRIVLEHITTAEAVDYVQDAEGPIGATITVHHLMINRNAMFAGGIRPHMFCLPVAKREGHRLALRNAATSGNPRFFLGTDSAPHLVRDKESACGCAGIFTAPVALELYAQVFDEEGALDRLEAFASLNGARFYGLPPNTETVTLVQSAWKPPETQPVGREQVRVFCPEGVVRWRIAPTD</sequence>
<evidence type="ECO:0000313" key="12">
    <source>
        <dbReference type="EMBL" id="SDH12779.1"/>
    </source>
</evidence>
<comment type="pathway">
    <text evidence="2 9 10">Pyrimidine metabolism; UMP biosynthesis via de novo pathway; (S)-dihydroorotate from bicarbonate: step 3/3.</text>
</comment>
<dbReference type="PIRSF" id="PIRSF001237">
    <property type="entry name" value="DHOdimr"/>
    <property type="match status" value="1"/>
</dbReference>
<feature type="binding site" evidence="9">
    <location>
        <position position="139"/>
    </location>
    <ligand>
        <name>substrate</name>
    </ligand>
</feature>
<dbReference type="PANTHER" id="PTHR43137:SF1">
    <property type="entry name" value="DIHYDROOROTASE"/>
    <property type="match status" value="1"/>
</dbReference>
<reference evidence="12 13" key="1">
    <citation type="submission" date="2016-10" db="EMBL/GenBank/DDBJ databases">
        <authorList>
            <person name="de Groot N.N."/>
        </authorList>
    </citation>
    <scope>NUCLEOTIDE SEQUENCE [LARGE SCALE GENOMIC DNA]</scope>
    <source>
        <strain evidence="12 13">CGMCC 1.10267</strain>
    </source>
</reference>
<keyword evidence="7 9" id="KW-0862">Zinc</keyword>
<dbReference type="InterPro" id="IPR006680">
    <property type="entry name" value="Amidohydro-rel"/>
</dbReference>
<evidence type="ECO:0000256" key="10">
    <source>
        <dbReference type="RuleBase" id="RU003440"/>
    </source>
</evidence>
<feature type="binding site" evidence="9">
    <location>
        <begin position="18"/>
        <end position="20"/>
    </location>
    <ligand>
        <name>substrate</name>
    </ligand>
</feature>
<dbReference type="AlphaFoldDB" id="A0A1G7ZVN8"/>
<feature type="binding site" description="via carbamate group" evidence="9">
    <location>
        <position position="102"/>
    </location>
    <ligand>
        <name>Zn(2+)</name>
        <dbReference type="ChEBI" id="CHEBI:29105"/>
        <label>2</label>
    </ligand>
</feature>
<dbReference type="InterPro" id="IPR004721">
    <property type="entry name" value="DHOdimr"/>
</dbReference>
<comment type="function">
    <text evidence="1 9">Catalyzes the reversible cyclization of carbamoyl aspartate to dihydroorotate.</text>
</comment>
<dbReference type="GO" id="GO:0004151">
    <property type="term" value="F:dihydroorotase activity"/>
    <property type="evidence" value="ECO:0007669"/>
    <property type="project" value="UniProtKB-UniRule"/>
</dbReference>
<keyword evidence="6 9" id="KW-0378">Hydrolase</keyword>
<dbReference type="InterPro" id="IPR002195">
    <property type="entry name" value="Dihydroorotase_CS"/>
</dbReference>
<evidence type="ECO:0000256" key="3">
    <source>
        <dbReference type="ARBA" id="ARBA00005631"/>
    </source>
</evidence>
<feature type="modified residue" description="N6-carboxylysine" evidence="9">
    <location>
        <position position="102"/>
    </location>
</feature>
<evidence type="ECO:0000256" key="4">
    <source>
        <dbReference type="ARBA" id="ARBA00012860"/>
    </source>
</evidence>
<dbReference type="GO" id="GO:0005829">
    <property type="term" value="C:cytosol"/>
    <property type="evidence" value="ECO:0007669"/>
    <property type="project" value="TreeGrafter"/>
</dbReference>
<evidence type="ECO:0000256" key="8">
    <source>
        <dbReference type="ARBA" id="ARBA00022975"/>
    </source>
</evidence>
<dbReference type="NCBIfam" id="TIGR00856">
    <property type="entry name" value="pyrC_dimer"/>
    <property type="match status" value="1"/>
</dbReference>
<dbReference type="EMBL" id="FNCS01000023">
    <property type="protein sequence ID" value="SDH12779.1"/>
    <property type="molecule type" value="Genomic_DNA"/>
</dbReference>
<dbReference type="GO" id="GO:0008270">
    <property type="term" value="F:zinc ion binding"/>
    <property type="evidence" value="ECO:0007669"/>
    <property type="project" value="UniProtKB-UniRule"/>
</dbReference>
<dbReference type="EC" id="3.5.2.3" evidence="4 9"/>
<dbReference type="PANTHER" id="PTHR43137">
    <property type="entry name" value="DIHYDROOROTASE"/>
    <property type="match status" value="1"/>
</dbReference>
<dbReference type="PROSITE" id="PS00482">
    <property type="entry name" value="DIHYDROOROTASE_1"/>
    <property type="match status" value="1"/>
</dbReference>
<feature type="binding site" evidence="9">
    <location>
        <position position="18"/>
    </location>
    <ligand>
        <name>Zn(2+)</name>
        <dbReference type="ChEBI" id="CHEBI:29105"/>
        <label>1</label>
    </ligand>
</feature>
<evidence type="ECO:0000256" key="5">
    <source>
        <dbReference type="ARBA" id="ARBA00022723"/>
    </source>
</evidence>
<dbReference type="GO" id="GO:0006207">
    <property type="term" value="P:'de novo' pyrimidine nucleobase biosynthetic process"/>
    <property type="evidence" value="ECO:0007669"/>
    <property type="project" value="TreeGrafter"/>
</dbReference>
<feature type="binding site" evidence="9">
    <location>
        <position position="16"/>
    </location>
    <ligand>
        <name>Zn(2+)</name>
        <dbReference type="ChEBI" id="CHEBI:29105"/>
        <label>1</label>
    </ligand>
</feature>
<dbReference type="CDD" id="cd01294">
    <property type="entry name" value="DHOase"/>
    <property type="match status" value="1"/>
</dbReference>
<dbReference type="STRING" id="440168.SAMN04487974_12323"/>
<feature type="binding site" evidence="9">
    <location>
        <position position="44"/>
    </location>
    <ligand>
        <name>substrate</name>
    </ligand>
</feature>
<organism evidence="12 13">
    <name type="scientific">Pelagibacterium luteolum</name>
    <dbReference type="NCBI Taxonomy" id="440168"/>
    <lineage>
        <taxon>Bacteria</taxon>
        <taxon>Pseudomonadati</taxon>
        <taxon>Pseudomonadota</taxon>
        <taxon>Alphaproteobacteria</taxon>
        <taxon>Hyphomicrobiales</taxon>
        <taxon>Devosiaceae</taxon>
        <taxon>Pelagibacterium</taxon>
    </lineage>
</organism>
<keyword evidence="8 9" id="KW-0665">Pyrimidine biosynthesis</keyword>
<evidence type="ECO:0000256" key="9">
    <source>
        <dbReference type="HAMAP-Rule" id="MF_00219"/>
    </source>
</evidence>
<feature type="active site" evidence="9">
    <location>
        <position position="250"/>
    </location>
</feature>
<feature type="binding site" evidence="9">
    <location>
        <position position="266"/>
    </location>
    <ligand>
        <name>substrate</name>
    </ligand>
</feature>
<dbReference type="UniPathway" id="UPA00070">
    <property type="reaction ID" value="UER00117"/>
</dbReference>
<feature type="binding site" evidence="9">
    <location>
        <position position="254"/>
    </location>
    <ligand>
        <name>substrate</name>
    </ligand>
</feature>
<feature type="binding site" evidence="9">
    <location>
        <position position="177"/>
    </location>
    <ligand>
        <name>Zn(2+)</name>
        <dbReference type="ChEBI" id="CHEBI:29105"/>
        <label>2</label>
    </ligand>
</feature>
<accession>A0A1G7ZVN8</accession>
<dbReference type="InterPro" id="IPR032466">
    <property type="entry name" value="Metal_Hydrolase"/>
</dbReference>
<evidence type="ECO:0000256" key="7">
    <source>
        <dbReference type="ARBA" id="ARBA00022833"/>
    </source>
</evidence>
<comment type="cofactor">
    <cofactor evidence="9 10">
        <name>Zn(2+)</name>
        <dbReference type="ChEBI" id="CHEBI:29105"/>
    </cofactor>
    <text evidence="9 10">Binds 2 Zn(2+) ions per subunit.</text>
</comment>
<feature type="binding site" evidence="9">
    <location>
        <position position="139"/>
    </location>
    <ligand>
        <name>Zn(2+)</name>
        <dbReference type="ChEBI" id="CHEBI:29105"/>
        <label>2</label>
    </ligand>
</feature>
<evidence type="ECO:0000256" key="2">
    <source>
        <dbReference type="ARBA" id="ARBA00004880"/>
    </source>
</evidence>
<dbReference type="Proteomes" id="UP000199495">
    <property type="component" value="Unassembled WGS sequence"/>
</dbReference>
<dbReference type="PROSITE" id="PS00483">
    <property type="entry name" value="DIHYDROOROTASE_2"/>
    <property type="match status" value="1"/>
</dbReference>